<dbReference type="SUPFAM" id="SSF48498">
    <property type="entry name" value="Tetracyclin repressor-like, C-terminal domain"/>
    <property type="match status" value="1"/>
</dbReference>
<dbReference type="PROSITE" id="PS50977">
    <property type="entry name" value="HTH_TETR_2"/>
    <property type="match status" value="1"/>
</dbReference>
<evidence type="ECO:0000313" key="7">
    <source>
        <dbReference type="Proteomes" id="UP000279962"/>
    </source>
</evidence>
<evidence type="ECO:0000256" key="1">
    <source>
        <dbReference type="ARBA" id="ARBA00023015"/>
    </source>
</evidence>
<keyword evidence="1" id="KW-0805">Transcription regulation</keyword>
<dbReference type="SUPFAM" id="SSF46689">
    <property type="entry name" value="Homeodomain-like"/>
    <property type="match status" value="1"/>
</dbReference>
<dbReference type="RefSeq" id="WP_087552949.1">
    <property type="nucleotide sequence ID" value="NZ_CP033133.1"/>
</dbReference>
<keyword evidence="3" id="KW-0804">Transcription</keyword>
<evidence type="ECO:0000259" key="5">
    <source>
        <dbReference type="PROSITE" id="PS50977"/>
    </source>
</evidence>
<dbReference type="Pfam" id="PF00440">
    <property type="entry name" value="TetR_N"/>
    <property type="match status" value="1"/>
</dbReference>
<feature type="DNA-binding region" description="H-T-H motif" evidence="4">
    <location>
        <begin position="32"/>
        <end position="51"/>
    </location>
</feature>
<accession>A0A3G2T0V0</accession>
<dbReference type="InterPro" id="IPR001647">
    <property type="entry name" value="HTH_TetR"/>
</dbReference>
<evidence type="ECO:0000313" key="6">
    <source>
        <dbReference type="EMBL" id="AYO53813.1"/>
    </source>
</evidence>
<keyword evidence="2 4" id="KW-0238">DNA-binding</keyword>
<protein>
    <submittedName>
        <fullName evidence="6">TetR/AcrR family transcriptional regulator</fullName>
    </submittedName>
</protein>
<dbReference type="InterPro" id="IPR009057">
    <property type="entry name" value="Homeodomain-like_sf"/>
</dbReference>
<feature type="domain" description="HTH tetR-type" evidence="5">
    <location>
        <begin position="10"/>
        <end position="69"/>
    </location>
</feature>
<reference evidence="6 7" key="1">
    <citation type="submission" date="2018-10" db="EMBL/GenBank/DDBJ databases">
        <title>The complete genome of Acinetobacter wuhouensis strain WCHAW010062.</title>
        <authorList>
            <person name="Hu Y."/>
            <person name="Long H."/>
            <person name="Feng Y."/>
            <person name="Zong Z."/>
        </authorList>
    </citation>
    <scope>NUCLEOTIDE SEQUENCE [LARGE SCALE GENOMIC DNA]</scope>
    <source>
        <strain evidence="6 7">WCHAW010062</strain>
    </source>
</reference>
<organism evidence="6 7">
    <name type="scientific">Acinetobacter wuhouensis</name>
    <dbReference type="NCBI Taxonomy" id="1879050"/>
    <lineage>
        <taxon>Bacteria</taxon>
        <taxon>Pseudomonadati</taxon>
        <taxon>Pseudomonadota</taxon>
        <taxon>Gammaproteobacteria</taxon>
        <taxon>Moraxellales</taxon>
        <taxon>Moraxellaceae</taxon>
        <taxon>Acinetobacter</taxon>
    </lineage>
</organism>
<dbReference type="Gene3D" id="1.10.10.60">
    <property type="entry name" value="Homeodomain-like"/>
    <property type="match status" value="1"/>
</dbReference>
<dbReference type="GO" id="GO:0003677">
    <property type="term" value="F:DNA binding"/>
    <property type="evidence" value="ECO:0007669"/>
    <property type="project" value="UniProtKB-UniRule"/>
</dbReference>
<evidence type="ECO:0000256" key="4">
    <source>
        <dbReference type="PROSITE-ProRule" id="PRU00335"/>
    </source>
</evidence>
<proteinExistence type="predicted"/>
<sequence length="197" mass="22062">MPRVSKQLAQENRKNIENISSQLIRDKGFSVSVSDLMKAVGLTHGGFYKHFQNKDELIDIACKDTFRQSEQKWNSIIAETGSEHEALNLIFTRYLSEKNLADPGKSCPLSSLSMDVAREEEGKAVKQTFHQGVETLLKILTTLNDPKHENTQLSEQAIIQLSLLSGALTLARSVDHDLALNILDTVKHFLIQSQTTE</sequence>
<dbReference type="EMBL" id="CP033133">
    <property type="protein sequence ID" value="AYO53813.1"/>
    <property type="molecule type" value="Genomic_DNA"/>
</dbReference>
<dbReference type="Proteomes" id="UP000279962">
    <property type="component" value="Chromosome"/>
</dbReference>
<gene>
    <name evidence="6" type="ORF">CDG68_09305</name>
</gene>
<name>A0A3G2T0V0_9GAMM</name>
<dbReference type="PANTHER" id="PTHR47506:SF7">
    <property type="entry name" value="TRANSCRIPTIONAL REGULATORY PROTEIN"/>
    <property type="match status" value="1"/>
</dbReference>
<dbReference type="PANTHER" id="PTHR47506">
    <property type="entry name" value="TRANSCRIPTIONAL REGULATORY PROTEIN"/>
    <property type="match status" value="1"/>
</dbReference>
<dbReference type="Gene3D" id="1.10.357.10">
    <property type="entry name" value="Tetracycline Repressor, domain 2"/>
    <property type="match status" value="1"/>
</dbReference>
<dbReference type="InterPro" id="IPR036271">
    <property type="entry name" value="Tet_transcr_reg_TetR-rel_C_sf"/>
</dbReference>
<dbReference type="PROSITE" id="PS01081">
    <property type="entry name" value="HTH_TETR_1"/>
    <property type="match status" value="1"/>
</dbReference>
<dbReference type="PRINTS" id="PR00455">
    <property type="entry name" value="HTHTETR"/>
</dbReference>
<dbReference type="AlphaFoldDB" id="A0A3G2T0V0"/>
<evidence type="ECO:0000256" key="2">
    <source>
        <dbReference type="ARBA" id="ARBA00023125"/>
    </source>
</evidence>
<evidence type="ECO:0000256" key="3">
    <source>
        <dbReference type="ARBA" id="ARBA00023163"/>
    </source>
</evidence>
<dbReference type="InterPro" id="IPR023772">
    <property type="entry name" value="DNA-bd_HTH_TetR-type_CS"/>
</dbReference>